<keyword evidence="3 6" id="KW-1133">Transmembrane helix</keyword>
<dbReference type="Proteomes" id="UP001632038">
    <property type="component" value="Unassembled WGS sequence"/>
</dbReference>
<dbReference type="InterPro" id="IPR050186">
    <property type="entry name" value="TPT_transporter"/>
</dbReference>
<evidence type="ECO:0000256" key="6">
    <source>
        <dbReference type="SAM" id="Phobius"/>
    </source>
</evidence>
<keyword evidence="9" id="KW-1185">Reference proteome</keyword>
<feature type="transmembrane region" description="Helical" evidence="6">
    <location>
        <begin position="192"/>
        <end position="212"/>
    </location>
</feature>
<comment type="subcellular location">
    <subcellularLocation>
        <location evidence="1">Membrane</location>
        <topology evidence="1">Multi-pass membrane protein</topology>
    </subcellularLocation>
</comment>
<feature type="transmembrane region" description="Helical" evidence="6">
    <location>
        <begin position="294"/>
        <end position="312"/>
    </location>
</feature>
<dbReference type="AlphaFoldDB" id="A0ABD3DUV4"/>
<dbReference type="Pfam" id="PF03151">
    <property type="entry name" value="TPT"/>
    <property type="match status" value="1"/>
</dbReference>
<feature type="transmembrane region" description="Helical" evidence="6">
    <location>
        <begin position="168"/>
        <end position="186"/>
    </location>
</feature>
<evidence type="ECO:0000259" key="7">
    <source>
        <dbReference type="Pfam" id="PF03151"/>
    </source>
</evidence>
<reference evidence="9" key="1">
    <citation type="journal article" date="2024" name="IScience">
        <title>Strigolactones Initiate the Formation of Haustorium-like Structures in Castilleja.</title>
        <authorList>
            <person name="Buerger M."/>
            <person name="Peterson D."/>
            <person name="Chory J."/>
        </authorList>
    </citation>
    <scope>NUCLEOTIDE SEQUENCE [LARGE SCALE GENOMIC DNA]</scope>
</reference>
<feature type="transmembrane region" description="Helical" evidence="6">
    <location>
        <begin position="36"/>
        <end position="53"/>
    </location>
</feature>
<evidence type="ECO:0000256" key="4">
    <source>
        <dbReference type="ARBA" id="ARBA00023136"/>
    </source>
</evidence>
<accession>A0ABD3DUV4</accession>
<evidence type="ECO:0000313" key="8">
    <source>
        <dbReference type="EMBL" id="KAL3646043.1"/>
    </source>
</evidence>
<evidence type="ECO:0000256" key="2">
    <source>
        <dbReference type="ARBA" id="ARBA00022692"/>
    </source>
</evidence>
<organism evidence="8 9">
    <name type="scientific">Castilleja foliolosa</name>
    <dbReference type="NCBI Taxonomy" id="1961234"/>
    <lineage>
        <taxon>Eukaryota</taxon>
        <taxon>Viridiplantae</taxon>
        <taxon>Streptophyta</taxon>
        <taxon>Embryophyta</taxon>
        <taxon>Tracheophyta</taxon>
        <taxon>Spermatophyta</taxon>
        <taxon>Magnoliopsida</taxon>
        <taxon>eudicotyledons</taxon>
        <taxon>Gunneridae</taxon>
        <taxon>Pentapetalae</taxon>
        <taxon>asterids</taxon>
        <taxon>lamiids</taxon>
        <taxon>Lamiales</taxon>
        <taxon>Orobanchaceae</taxon>
        <taxon>Pedicularideae</taxon>
        <taxon>Castillejinae</taxon>
        <taxon>Castilleja</taxon>
    </lineage>
</organism>
<keyword evidence="4 6" id="KW-0472">Membrane</keyword>
<feature type="compositionally biased region" description="Polar residues" evidence="5">
    <location>
        <begin position="1"/>
        <end position="16"/>
    </location>
</feature>
<dbReference type="InterPro" id="IPR004853">
    <property type="entry name" value="Sugar_P_trans_dom"/>
</dbReference>
<dbReference type="GO" id="GO:0016020">
    <property type="term" value="C:membrane"/>
    <property type="evidence" value="ECO:0007669"/>
    <property type="project" value="UniProtKB-SubCell"/>
</dbReference>
<dbReference type="EMBL" id="JAVIJP010000013">
    <property type="protein sequence ID" value="KAL3646043.1"/>
    <property type="molecule type" value="Genomic_DNA"/>
</dbReference>
<feature type="transmembrane region" description="Helical" evidence="6">
    <location>
        <begin position="65"/>
        <end position="84"/>
    </location>
</feature>
<evidence type="ECO:0000313" key="9">
    <source>
        <dbReference type="Proteomes" id="UP001632038"/>
    </source>
</evidence>
<feature type="transmembrane region" description="Helical" evidence="6">
    <location>
        <begin position="112"/>
        <end position="129"/>
    </location>
</feature>
<evidence type="ECO:0000256" key="5">
    <source>
        <dbReference type="SAM" id="MobiDB-lite"/>
    </source>
</evidence>
<dbReference type="PANTHER" id="PTHR11132">
    <property type="entry name" value="SOLUTE CARRIER FAMILY 35"/>
    <property type="match status" value="1"/>
</dbReference>
<feature type="transmembrane region" description="Helical" evidence="6">
    <location>
        <begin position="141"/>
        <end position="161"/>
    </location>
</feature>
<keyword evidence="2 6" id="KW-0812">Transmembrane</keyword>
<feature type="transmembrane region" description="Helical" evidence="6">
    <location>
        <begin position="256"/>
        <end position="282"/>
    </location>
</feature>
<gene>
    <name evidence="8" type="primary">UGNT1_2</name>
    <name evidence="8" type="ORF">CASFOL_011223</name>
</gene>
<sequence length="342" mass="37702">MAENSKGSSILPTTSADPPARGDEKLFKGSAMTKRGSYAAISYMTCAVMLVLFNKAALSLYSFPSANVITLCQMICSCCFLYALRRSKLITFHANDSIAINDTSKTFVPIKTLIDTSPLALAYLLYMLVTMESVRGVNVPMYTTLRRTTVVFTMIVEYVLVRQRYTRPILGSVGLIVFGAFIAGARDLSFDSYGYFVVFLSNITTAIYLATIARIGKSSGLNSFGLMWCNGILCGPVLFVWTLVRGDLEMTMNFPYLFSLGFLMVLLLSCILAFFLNYSIFLNTTLNSALTQTICGNLKDLFTITLGWVIFGGLPFDLLNVIGQLLGFFGSGMYAYYKLIGK</sequence>
<evidence type="ECO:0000256" key="1">
    <source>
        <dbReference type="ARBA" id="ARBA00004141"/>
    </source>
</evidence>
<feature type="transmembrane region" description="Helical" evidence="6">
    <location>
        <begin position="224"/>
        <end position="244"/>
    </location>
</feature>
<name>A0ABD3DUV4_9LAMI</name>
<feature type="domain" description="Sugar phosphate transporter" evidence="7">
    <location>
        <begin position="45"/>
        <end position="334"/>
    </location>
</feature>
<feature type="transmembrane region" description="Helical" evidence="6">
    <location>
        <begin position="318"/>
        <end position="337"/>
    </location>
</feature>
<comment type="caution">
    <text evidence="8">The sequence shown here is derived from an EMBL/GenBank/DDBJ whole genome shotgun (WGS) entry which is preliminary data.</text>
</comment>
<proteinExistence type="predicted"/>
<evidence type="ECO:0000256" key="3">
    <source>
        <dbReference type="ARBA" id="ARBA00022989"/>
    </source>
</evidence>
<protein>
    <submittedName>
        <fullName evidence="8">UDP-N-acetylglucosamine transporter ugnt1</fullName>
    </submittedName>
</protein>
<feature type="region of interest" description="Disordered" evidence="5">
    <location>
        <begin position="1"/>
        <end position="23"/>
    </location>
</feature>